<gene>
    <name evidence="1" type="ORF">dnm_058400</name>
</gene>
<evidence type="ECO:0000313" key="1">
    <source>
        <dbReference type="EMBL" id="QTA89783.1"/>
    </source>
</evidence>
<dbReference type="EMBL" id="CP061800">
    <property type="protein sequence ID" value="QTA89783.1"/>
    <property type="molecule type" value="Genomic_DNA"/>
</dbReference>
<dbReference type="Proteomes" id="UP000663722">
    <property type="component" value="Chromosome"/>
</dbReference>
<name>A0A975BQJ4_9BACT</name>
<reference evidence="1" key="1">
    <citation type="journal article" date="2021" name="Microb. Physiol.">
        <title>Proteogenomic Insights into the Physiology of Marine, Sulfate-Reducing, Filamentous Desulfonema limicola and Desulfonema magnum.</title>
        <authorList>
            <person name="Schnaars V."/>
            <person name="Wohlbrand L."/>
            <person name="Scheve S."/>
            <person name="Hinrichs C."/>
            <person name="Reinhardt R."/>
            <person name="Rabus R."/>
        </authorList>
    </citation>
    <scope>NUCLEOTIDE SEQUENCE</scope>
    <source>
        <strain evidence="1">4be13</strain>
    </source>
</reference>
<organism evidence="1 2">
    <name type="scientific">Desulfonema magnum</name>
    <dbReference type="NCBI Taxonomy" id="45655"/>
    <lineage>
        <taxon>Bacteria</taxon>
        <taxon>Pseudomonadati</taxon>
        <taxon>Thermodesulfobacteriota</taxon>
        <taxon>Desulfobacteria</taxon>
        <taxon>Desulfobacterales</taxon>
        <taxon>Desulfococcaceae</taxon>
        <taxon>Desulfonema</taxon>
    </lineage>
</organism>
<proteinExistence type="predicted"/>
<protein>
    <submittedName>
        <fullName evidence="1">Uncharacterized protein</fullName>
    </submittedName>
</protein>
<evidence type="ECO:0000313" key="2">
    <source>
        <dbReference type="Proteomes" id="UP000663722"/>
    </source>
</evidence>
<dbReference type="KEGG" id="dmm:dnm_058400"/>
<sequence length="62" mass="7249">MNSRLFFRIVAPFPTSLHHISPKEFRSFGNFGSLRQINSADRKFLPGFMRKNASLYFRSPDL</sequence>
<accession>A0A975BQJ4</accession>
<dbReference type="AlphaFoldDB" id="A0A975BQJ4"/>
<keyword evidence="2" id="KW-1185">Reference proteome</keyword>